<dbReference type="Gene3D" id="3.30.160.60">
    <property type="entry name" value="Classic Zinc Finger"/>
    <property type="match status" value="5"/>
</dbReference>
<dbReference type="PANTHER" id="PTHR16515">
    <property type="entry name" value="PR DOMAIN ZINC FINGER PROTEIN"/>
    <property type="match status" value="1"/>
</dbReference>
<evidence type="ECO:0000256" key="1">
    <source>
        <dbReference type="ARBA" id="ARBA00004123"/>
    </source>
</evidence>
<dbReference type="InterPro" id="IPR046341">
    <property type="entry name" value="SET_dom_sf"/>
</dbReference>
<dbReference type="SUPFAM" id="SSF82199">
    <property type="entry name" value="SET domain"/>
    <property type="match status" value="1"/>
</dbReference>
<gene>
    <name evidence="15" type="primary">Prdm9_63</name>
    <name evidence="15" type="ORF">AVEN_20139_1</name>
</gene>
<evidence type="ECO:0000259" key="14">
    <source>
        <dbReference type="PROSITE" id="PS50280"/>
    </source>
</evidence>
<name>A0A4Y2PEC7_ARAVE</name>
<dbReference type="GO" id="GO:0005634">
    <property type="term" value="C:nucleus"/>
    <property type="evidence" value="ECO:0007669"/>
    <property type="project" value="UniProtKB-SubCell"/>
</dbReference>
<dbReference type="GO" id="GO:0032259">
    <property type="term" value="P:methylation"/>
    <property type="evidence" value="ECO:0007669"/>
    <property type="project" value="UniProtKB-KW"/>
</dbReference>
<dbReference type="EMBL" id="BGPR01011044">
    <property type="protein sequence ID" value="GBN49323.1"/>
    <property type="molecule type" value="Genomic_DNA"/>
</dbReference>
<evidence type="ECO:0000259" key="13">
    <source>
        <dbReference type="PROSITE" id="PS50157"/>
    </source>
</evidence>
<evidence type="ECO:0000256" key="11">
    <source>
        <dbReference type="ARBA" id="ARBA00023242"/>
    </source>
</evidence>
<proteinExistence type="predicted"/>
<evidence type="ECO:0000256" key="9">
    <source>
        <dbReference type="ARBA" id="ARBA00023015"/>
    </source>
</evidence>
<dbReference type="InterPro" id="IPR013087">
    <property type="entry name" value="Znf_C2H2_type"/>
</dbReference>
<keyword evidence="9" id="KW-0805">Transcription regulation</keyword>
<feature type="domain" description="C2H2-type" evidence="13">
    <location>
        <begin position="184"/>
        <end position="211"/>
    </location>
</feature>
<dbReference type="SMART" id="SM00355">
    <property type="entry name" value="ZnF_C2H2"/>
    <property type="match status" value="7"/>
</dbReference>
<dbReference type="InterPro" id="IPR050331">
    <property type="entry name" value="Zinc_finger"/>
</dbReference>
<dbReference type="SMART" id="SM00317">
    <property type="entry name" value="SET"/>
    <property type="match status" value="1"/>
</dbReference>
<dbReference type="PROSITE" id="PS00028">
    <property type="entry name" value="ZINC_FINGER_C2H2_1"/>
    <property type="match status" value="6"/>
</dbReference>
<keyword evidence="16" id="KW-1185">Reference proteome</keyword>
<dbReference type="GO" id="GO:0008270">
    <property type="term" value="F:zinc ion binding"/>
    <property type="evidence" value="ECO:0007669"/>
    <property type="project" value="UniProtKB-KW"/>
</dbReference>
<dbReference type="GO" id="GO:0045893">
    <property type="term" value="P:positive regulation of DNA-templated transcription"/>
    <property type="evidence" value="ECO:0007669"/>
    <property type="project" value="UniProtKB-ARBA"/>
</dbReference>
<evidence type="ECO:0000256" key="5">
    <source>
        <dbReference type="ARBA" id="ARBA00022723"/>
    </source>
</evidence>
<keyword evidence="2 15" id="KW-0489">Methyltransferase</keyword>
<dbReference type="GO" id="GO:0042054">
    <property type="term" value="F:histone methyltransferase activity"/>
    <property type="evidence" value="ECO:0007669"/>
    <property type="project" value="InterPro"/>
</dbReference>
<evidence type="ECO:0000256" key="4">
    <source>
        <dbReference type="ARBA" id="ARBA00022691"/>
    </source>
</evidence>
<evidence type="ECO:0000256" key="2">
    <source>
        <dbReference type="ARBA" id="ARBA00022603"/>
    </source>
</evidence>
<dbReference type="Pfam" id="PF21549">
    <property type="entry name" value="PRDM2_PR"/>
    <property type="match status" value="1"/>
</dbReference>
<reference evidence="15 16" key="1">
    <citation type="journal article" date="2019" name="Sci. Rep.">
        <title>Orb-weaving spider Araneus ventricosus genome elucidates the spidroin gene catalogue.</title>
        <authorList>
            <person name="Kono N."/>
            <person name="Nakamura H."/>
            <person name="Ohtoshi R."/>
            <person name="Moran D.A.P."/>
            <person name="Shinohara A."/>
            <person name="Yoshida Y."/>
            <person name="Fujiwara M."/>
            <person name="Mori M."/>
            <person name="Tomita M."/>
            <person name="Arakawa K."/>
        </authorList>
    </citation>
    <scope>NUCLEOTIDE SEQUENCE [LARGE SCALE GENOMIC DNA]</scope>
</reference>
<keyword evidence="5" id="KW-0479">Metal-binding</keyword>
<evidence type="ECO:0000256" key="12">
    <source>
        <dbReference type="PROSITE-ProRule" id="PRU00042"/>
    </source>
</evidence>
<dbReference type="PROSITE" id="PS50157">
    <property type="entry name" value="ZINC_FINGER_C2H2_2"/>
    <property type="match status" value="7"/>
</dbReference>
<feature type="domain" description="C2H2-type" evidence="13">
    <location>
        <begin position="240"/>
        <end position="267"/>
    </location>
</feature>
<dbReference type="GO" id="GO:0008757">
    <property type="term" value="F:S-adenosylmethionine-dependent methyltransferase activity"/>
    <property type="evidence" value="ECO:0007669"/>
    <property type="project" value="UniProtKB-ARBA"/>
</dbReference>
<dbReference type="FunFam" id="3.30.160.60:FF:001732">
    <property type="entry name" value="Zgc:162936"/>
    <property type="match status" value="1"/>
</dbReference>
<feature type="domain" description="C2H2-type" evidence="13">
    <location>
        <begin position="325"/>
        <end position="352"/>
    </location>
</feature>
<protein>
    <submittedName>
        <fullName evidence="15">Histone-lysine N-methyltransferase PRDM9</fullName>
    </submittedName>
</protein>
<feature type="domain" description="C2H2-type" evidence="13">
    <location>
        <begin position="212"/>
        <end position="239"/>
    </location>
</feature>
<sequence>MTPERAQHTPALSFLSVGISNIPRAGLGVWSEIPLTPGMVFGPYEGAIVRKGAEAEKSGYAWQVRKGSKAHHYIEAKSKGSSNWMRYVNCADRKEFQNVAAFQFQGDIYYKTVKPVLPYTEILVWYGDEYASALGVDVKEKRNTESPRPIEGFGCDVCSAFLSSSEALERHRSQHPYMQPDLLHRCPRCSYSTNFQHSLINHLLMHSGDKPHACPHCSKKFTTRQNLRSHLLLHTGQKEFICSTCGKGFAQMGNLRTHERVHSGERPYRCSHCGKDFTQLGSLERHRKLHTRQKPYPCPHCEYRFNDSTNLRRHITSKHTKVFPHLCPCCGKGFTRQRELKNHVVKHHHSEPAELYVPDHDVKHHHSEPAELCVPDHAVKHHHSGDTEICVPDHADIHHHQKPAEAILAESR</sequence>
<feature type="domain" description="C2H2-type" evidence="13">
    <location>
        <begin position="153"/>
        <end position="180"/>
    </location>
</feature>
<dbReference type="Pfam" id="PF00096">
    <property type="entry name" value="zf-C2H2"/>
    <property type="match status" value="4"/>
</dbReference>
<comment type="subcellular location">
    <subcellularLocation>
        <location evidence="1">Nucleus</location>
    </subcellularLocation>
</comment>
<dbReference type="GO" id="GO:0008170">
    <property type="term" value="F:N-methyltransferase activity"/>
    <property type="evidence" value="ECO:0007669"/>
    <property type="project" value="UniProtKB-ARBA"/>
</dbReference>
<dbReference type="PANTHER" id="PTHR16515:SF49">
    <property type="entry name" value="GASTRULA ZINC FINGER PROTEIN XLCGF49.1-LIKE-RELATED"/>
    <property type="match status" value="1"/>
</dbReference>
<dbReference type="GO" id="GO:0005694">
    <property type="term" value="C:chromosome"/>
    <property type="evidence" value="ECO:0007669"/>
    <property type="project" value="UniProtKB-ARBA"/>
</dbReference>
<dbReference type="FunFam" id="3.30.160.60:FF:000358">
    <property type="entry name" value="zinc finger protein 24"/>
    <property type="match status" value="1"/>
</dbReference>
<dbReference type="Pfam" id="PF13912">
    <property type="entry name" value="zf-C2H2_6"/>
    <property type="match status" value="1"/>
</dbReference>
<evidence type="ECO:0000256" key="7">
    <source>
        <dbReference type="ARBA" id="ARBA00022771"/>
    </source>
</evidence>
<evidence type="ECO:0000256" key="6">
    <source>
        <dbReference type="ARBA" id="ARBA00022737"/>
    </source>
</evidence>
<evidence type="ECO:0000256" key="8">
    <source>
        <dbReference type="ARBA" id="ARBA00022833"/>
    </source>
</evidence>
<keyword evidence="4" id="KW-0949">S-adenosyl-L-methionine</keyword>
<dbReference type="CDD" id="cd19193">
    <property type="entry name" value="PR-SET_PRDM7_9"/>
    <property type="match status" value="1"/>
</dbReference>
<dbReference type="OrthoDB" id="9439254at2759"/>
<keyword evidence="6" id="KW-0677">Repeat</keyword>
<keyword evidence="3 15" id="KW-0808">Transferase</keyword>
<dbReference type="GO" id="GO:0043565">
    <property type="term" value="F:sequence-specific DNA binding"/>
    <property type="evidence" value="ECO:0007669"/>
    <property type="project" value="UniProtKB-ARBA"/>
</dbReference>
<evidence type="ECO:0000313" key="16">
    <source>
        <dbReference type="Proteomes" id="UP000499080"/>
    </source>
</evidence>
<keyword evidence="11" id="KW-0539">Nucleus</keyword>
<evidence type="ECO:0000313" key="15">
    <source>
        <dbReference type="EMBL" id="GBN49323.1"/>
    </source>
</evidence>
<accession>A0A4Y2PEC7</accession>
<keyword evidence="10" id="KW-0804">Transcription</keyword>
<dbReference type="FunFam" id="3.30.160.60:FF:000624">
    <property type="entry name" value="zinc finger protein 697"/>
    <property type="match status" value="1"/>
</dbReference>
<feature type="domain" description="C2H2-type" evidence="13">
    <location>
        <begin position="268"/>
        <end position="295"/>
    </location>
</feature>
<keyword evidence="8" id="KW-0862">Zinc</keyword>
<keyword evidence="7 12" id="KW-0863">Zinc-finger</keyword>
<dbReference type="SUPFAM" id="SSF57667">
    <property type="entry name" value="beta-beta-alpha zinc fingers"/>
    <property type="match status" value="4"/>
</dbReference>
<evidence type="ECO:0000256" key="3">
    <source>
        <dbReference type="ARBA" id="ARBA00022679"/>
    </source>
</evidence>
<dbReference type="Gene3D" id="2.170.270.10">
    <property type="entry name" value="SET domain"/>
    <property type="match status" value="1"/>
</dbReference>
<dbReference type="PROSITE" id="PS50280">
    <property type="entry name" value="SET"/>
    <property type="match status" value="1"/>
</dbReference>
<dbReference type="InterPro" id="IPR044417">
    <property type="entry name" value="PRDM7_9_PR-SET"/>
</dbReference>
<dbReference type="AlphaFoldDB" id="A0A4Y2PEC7"/>
<comment type="caution">
    <text evidence="15">The sequence shown here is derived from an EMBL/GenBank/DDBJ whole genome shotgun (WGS) entry which is preliminary data.</text>
</comment>
<feature type="domain" description="SET" evidence="14">
    <location>
        <begin position="15"/>
        <end position="127"/>
    </location>
</feature>
<dbReference type="Proteomes" id="UP000499080">
    <property type="component" value="Unassembled WGS sequence"/>
</dbReference>
<dbReference type="FunFam" id="3.30.160.60:FF:002343">
    <property type="entry name" value="Zinc finger protein 33A"/>
    <property type="match status" value="1"/>
</dbReference>
<evidence type="ECO:0000256" key="10">
    <source>
        <dbReference type="ARBA" id="ARBA00023163"/>
    </source>
</evidence>
<dbReference type="InterPro" id="IPR036236">
    <property type="entry name" value="Znf_C2H2_sf"/>
</dbReference>
<organism evidence="15 16">
    <name type="scientific">Araneus ventricosus</name>
    <name type="common">Orbweaver spider</name>
    <name type="synonym">Epeira ventricosa</name>
    <dbReference type="NCBI Taxonomy" id="182803"/>
    <lineage>
        <taxon>Eukaryota</taxon>
        <taxon>Metazoa</taxon>
        <taxon>Ecdysozoa</taxon>
        <taxon>Arthropoda</taxon>
        <taxon>Chelicerata</taxon>
        <taxon>Arachnida</taxon>
        <taxon>Araneae</taxon>
        <taxon>Araneomorphae</taxon>
        <taxon>Entelegynae</taxon>
        <taxon>Araneoidea</taxon>
        <taxon>Araneidae</taxon>
        <taxon>Araneus</taxon>
    </lineage>
</organism>
<feature type="domain" description="C2H2-type" evidence="13">
    <location>
        <begin position="296"/>
        <end position="324"/>
    </location>
</feature>
<dbReference type="InterPro" id="IPR001214">
    <property type="entry name" value="SET_dom"/>
</dbReference>